<dbReference type="SUPFAM" id="SSF47413">
    <property type="entry name" value="lambda repressor-like DNA-binding domains"/>
    <property type="match status" value="1"/>
</dbReference>
<organism evidence="2 3">
    <name type="scientific">Actinoallomurus oryzae</name>
    <dbReference type="NCBI Taxonomy" id="502180"/>
    <lineage>
        <taxon>Bacteria</taxon>
        <taxon>Bacillati</taxon>
        <taxon>Actinomycetota</taxon>
        <taxon>Actinomycetes</taxon>
        <taxon>Streptosporangiales</taxon>
        <taxon>Thermomonosporaceae</taxon>
        <taxon>Actinoallomurus</taxon>
    </lineage>
</organism>
<evidence type="ECO:0000259" key="1">
    <source>
        <dbReference type="PROSITE" id="PS50943"/>
    </source>
</evidence>
<gene>
    <name evidence="2" type="ORF">GCM10023191_081140</name>
</gene>
<proteinExistence type="predicted"/>
<dbReference type="RefSeq" id="WP_345473178.1">
    <property type="nucleotide sequence ID" value="NZ_BAABHF010000048.1"/>
</dbReference>
<reference evidence="3" key="1">
    <citation type="journal article" date="2019" name="Int. J. Syst. Evol. Microbiol.">
        <title>The Global Catalogue of Microorganisms (GCM) 10K type strain sequencing project: providing services to taxonomists for standard genome sequencing and annotation.</title>
        <authorList>
            <consortium name="The Broad Institute Genomics Platform"/>
            <consortium name="The Broad Institute Genome Sequencing Center for Infectious Disease"/>
            <person name="Wu L."/>
            <person name="Ma J."/>
        </authorList>
    </citation>
    <scope>NUCLEOTIDE SEQUENCE [LARGE SCALE GENOMIC DNA]</scope>
    <source>
        <strain evidence="3">JCM 17933</strain>
    </source>
</reference>
<evidence type="ECO:0000313" key="2">
    <source>
        <dbReference type="EMBL" id="GAA4513688.1"/>
    </source>
</evidence>
<protein>
    <submittedName>
        <fullName evidence="2">Helix-turn-helix transcriptional regulator</fullName>
    </submittedName>
</protein>
<dbReference type="Pfam" id="PF13560">
    <property type="entry name" value="HTH_31"/>
    <property type="match status" value="1"/>
</dbReference>
<sequence length="279" mass="32266">MDDVRHSPTVRRRRLARELRRLREAAGLTADEATRRLEWATGKVNKLERAQAVRPRVTDIRAMLDVYGVTEDTQREALLDLTREARRRGWWTAYGPLTDTYTEFESEARMISTFELSVIPGLLQTPAYARALQRGWLVRDEEIDRLVELRMRRQKLLTYDDPPRLWAIIDESAVKRSFGSEETKREQLQRLIDTARLDHVDIQILPTAAGFHPGLSGSFVILDYDQDPSLVYREISPSSVYLEGPDQVAERRRVFEHLSALALGPEESIARLRRLAERS</sequence>
<dbReference type="Gene3D" id="1.10.260.40">
    <property type="entry name" value="lambda repressor-like DNA-binding domains"/>
    <property type="match status" value="1"/>
</dbReference>
<evidence type="ECO:0000313" key="3">
    <source>
        <dbReference type="Proteomes" id="UP001500503"/>
    </source>
</evidence>
<dbReference type="Proteomes" id="UP001500503">
    <property type="component" value="Unassembled WGS sequence"/>
</dbReference>
<dbReference type="InterPro" id="IPR043917">
    <property type="entry name" value="DUF5753"/>
</dbReference>
<feature type="domain" description="HTH cro/C1-type" evidence="1">
    <location>
        <begin position="19"/>
        <end position="74"/>
    </location>
</feature>
<dbReference type="InterPro" id="IPR001387">
    <property type="entry name" value="Cro/C1-type_HTH"/>
</dbReference>
<comment type="caution">
    <text evidence="2">The sequence shown here is derived from an EMBL/GenBank/DDBJ whole genome shotgun (WGS) entry which is preliminary data.</text>
</comment>
<dbReference type="PROSITE" id="PS50943">
    <property type="entry name" value="HTH_CROC1"/>
    <property type="match status" value="1"/>
</dbReference>
<keyword evidence="3" id="KW-1185">Reference proteome</keyword>
<dbReference type="EMBL" id="BAABHF010000048">
    <property type="protein sequence ID" value="GAA4513688.1"/>
    <property type="molecule type" value="Genomic_DNA"/>
</dbReference>
<dbReference type="SMART" id="SM00530">
    <property type="entry name" value="HTH_XRE"/>
    <property type="match status" value="1"/>
</dbReference>
<accession>A0ABP8QZ11</accession>
<name>A0ABP8QZ11_9ACTN</name>
<dbReference type="InterPro" id="IPR010982">
    <property type="entry name" value="Lambda_DNA-bd_dom_sf"/>
</dbReference>
<dbReference type="Pfam" id="PF19054">
    <property type="entry name" value="DUF5753"/>
    <property type="match status" value="1"/>
</dbReference>